<proteinExistence type="predicted"/>
<feature type="repeat" description="TPR" evidence="3">
    <location>
        <begin position="50"/>
        <end position="83"/>
    </location>
</feature>
<evidence type="ECO:0000256" key="3">
    <source>
        <dbReference type="PROSITE-ProRule" id="PRU00339"/>
    </source>
</evidence>
<gene>
    <name evidence="5" type="ORF">FKR84_11420</name>
</gene>
<keyword evidence="2 3" id="KW-0802">TPR repeat</keyword>
<feature type="repeat" description="TPR" evidence="3">
    <location>
        <begin position="219"/>
        <end position="252"/>
    </location>
</feature>
<feature type="chain" id="PRO_5021419297" evidence="4">
    <location>
        <begin position="19"/>
        <end position="383"/>
    </location>
</feature>
<keyword evidence="4" id="KW-0732">Signal</keyword>
<comment type="caution">
    <text evidence="5">The sequence shown here is derived from an EMBL/GenBank/DDBJ whole genome shotgun (WGS) entry which is preliminary data.</text>
</comment>
<dbReference type="Proteomes" id="UP000317169">
    <property type="component" value="Unassembled WGS sequence"/>
</dbReference>
<evidence type="ECO:0000313" key="6">
    <source>
        <dbReference type="Proteomes" id="UP000317169"/>
    </source>
</evidence>
<dbReference type="RefSeq" id="WP_141422449.1">
    <property type="nucleotide sequence ID" value="NZ_VIAR01000013.1"/>
</dbReference>
<evidence type="ECO:0000313" key="5">
    <source>
        <dbReference type="EMBL" id="TQD34799.1"/>
    </source>
</evidence>
<dbReference type="PANTHER" id="PTHR44943">
    <property type="entry name" value="CELLULOSE SYNTHASE OPERON PROTEIN C"/>
    <property type="match status" value="1"/>
</dbReference>
<organism evidence="5 6">
    <name type="scientific">Haloflavibacter putidus</name>
    <dbReference type="NCBI Taxonomy" id="2576776"/>
    <lineage>
        <taxon>Bacteria</taxon>
        <taxon>Pseudomonadati</taxon>
        <taxon>Bacteroidota</taxon>
        <taxon>Flavobacteriia</taxon>
        <taxon>Flavobacteriales</taxon>
        <taxon>Flavobacteriaceae</taxon>
        <taxon>Haloflavibacter</taxon>
    </lineage>
</organism>
<dbReference type="SMART" id="SM00028">
    <property type="entry name" value="TPR"/>
    <property type="match status" value="7"/>
</dbReference>
<dbReference type="InterPro" id="IPR051685">
    <property type="entry name" value="Ycf3/AcsC/BcsC/TPR_MFPF"/>
</dbReference>
<dbReference type="SUPFAM" id="SSF48452">
    <property type="entry name" value="TPR-like"/>
    <property type="match status" value="2"/>
</dbReference>
<evidence type="ECO:0000256" key="2">
    <source>
        <dbReference type="ARBA" id="ARBA00022803"/>
    </source>
</evidence>
<dbReference type="PROSITE" id="PS50005">
    <property type="entry name" value="TPR"/>
    <property type="match status" value="3"/>
</dbReference>
<reference evidence="5 6" key="1">
    <citation type="submission" date="2019-06" db="EMBL/GenBank/DDBJ databases">
        <title>Flavibacter putida gen. nov., sp. nov., a novel marine bacterium of the family Flavobacteriaceae isolated from coastal seawater.</title>
        <authorList>
            <person name="Feng X."/>
        </authorList>
    </citation>
    <scope>NUCLEOTIDE SEQUENCE [LARGE SCALE GENOMIC DNA]</scope>
    <source>
        <strain evidence="5 6">PLHSN227</strain>
    </source>
</reference>
<sequence>MRITYLLFLFIIIPRVEAQTSTLVLADSLFAIGNYQKAIQLYKNQATISATVYQKIASAEKTRGNLTQALSAYKKAIAQEPNLLIAKANYGKLLRQTYQYKKADSVYTELIQKHPKNPDFHYQMGIVKQRLKDTTAVHYFQKTIQLDSFHQNALYYLAKHFYTKKNFSKTEKLTQKVLQKNNLNLKINLLSAQNAYTQKHYKTAVKRYLNVLNLGYKSATVYEKLGAACYQESQIKKAIGFYQKAIRLDPQKASAHASLGKLYLLHEKPKKAEEHLLLALLLSKPQLDELYQSLGLTYKLQKDYKKALPYFKLALEENPNKIRSQFELAVAADNYYAELDTRLSYYKLFLNKFELNSKATYYTSLAKRRISDIKQEKHLGKGK</sequence>
<name>A0A507ZCF3_9FLAO</name>
<dbReference type="Pfam" id="PF13181">
    <property type="entry name" value="TPR_8"/>
    <property type="match status" value="1"/>
</dbReference>
<dbReference type="OrthoDB" id="9810596at2"/>
<feature type="repeat" description="TPR" evidence="3">
    <location>
        <begin position="288"/>
        <end position="321"/>
    </location>
</feature>
<keyword evidence="6" id="KW-1185">Reference proteome</keyword>
<accession>A0A507ZCF3</accession>
<keyword evidence="1" id="KW-0677">Repeat</keyword>
<dbReference type="Pfam" id="PF00515">
    <property type="entry name" value="TPR_1"/>
    <property type="match status" value="1"/>
</dbReference>
<evidence type="ECO:0000256" key="4">
    <source>
        <dbReference type="SAM" id="SignalP"/>
    </source>
</evidence>
<dbReference type="EMBL" id="VIAR01000013">
    <property type="protein sequence ID" value="TQD34799.1"/>
    <property type="molecule type" value="Genomic_DNA"/>
</dbReference>
<dbReference type="PANTHER" id="PTHR44943:SF8">
    <property type="entry name" value="TPR REPEAT-CONTAINING PROTEIN MJ0263"/>
    <property type="match status" value="1"/>
</dbReference>
<dbReference type="AlphaFoldDB" id="A0A507ZCF3"/>
<protein>
    <submittedName>
        <fullName evidence="5">Tetratricopeptide repeat protein</fullName>
    </submittedName>
</protein>
<dbReference type="Pfam" id="PF13414">
    <property type="entry name" value="TPR_11"/>
    <property type="match status" value="1"/>
</dbReference>
<evidence type="ECO:0000256" key="1">
    <source>
        <dbReference type="ARBA" id="ARBA00022737"/>
    </source>
</evidence>
<dbReference type="InterPro" id="IPR011990">
    <property type="entry name" value="TPR-like_helical_dom_sf"/>
</dbReference>
<dbReference type="InterPro" id="IPR019734">
    <property type="entry name" value="TPR_rpt"/>
</dbReference>
<feature type="signal peptide" evidence="4">
    <location>
        <begin position="1"/>
        <end position="18"/>
    </location>
</feature>
<dbReference type="Gene3D" id="1.25.40.10">
    <property type="entry name" value="Tetratricopeptide repeat domain"/>
    <property type="match status" value="3"/>
</dbReference>
<dbReference type="PROSITE" id="PS50293">
    <property type="entry name" value="TPR_REGION"/>
    <property type="match status" value="2"/>
</dbReference>